<feature type="transmembrane region" description="Helical" evidence="1">
    <location>
        <begin position="31"/>
        <end position="48"/>
    </location>
</feature>
<feature type="transmembrane region" description="Helical" evidence="1">
    <location>
        <begin position="99"/>
        <end position="117"/>
    </location>
</feature>
<name>A6G550_9BACT</name>
<dbReference type="EMBL" id="ABCS01000024">
    <property type="protein sequence ID" value="EDM78962.1"/>
    <property type="molecule type" value="Genomic_DNA"/>
</dbReference>
<evidence type="ECO:0000313" key="2">
    <source>
        <dbReference type="EMBL" id="EDM78962.1"/>
    </source>
</evidence>
<feature type="transmembrane region" description="Helical" evidence="1">
    <location>
        <begin position="151"/>
        <end position="174"/>
    </location>
</feature>
<accession>A6G550</accession>
<dbReference type="Gene3D" id="1.20.120.1200">
    <property type="entry name" value="NADH-ubiquinone/plastoquinone oxidoreductase chain 6, subunit NuoJ"/>
    <property type="match status" value="1"/>
</dbReference>
<keyword evidence="3" id="KW-1185">Reference proteome</keyword>
<protein>
    <submittedName>
        <fullName evidence="2">Uncharacterized protein</fullName>
    </submittedName>
</protein>
<dbReference type="STRING" id="391625.PPSIR1_06958"/>
<evidence type="ECO:0000313" key="3">
    <source>
        <dbReference type="Proteomes" id="UP000005801"/>
    </source>
</evidence>
<dbReference type="RefSeq" id="WP_006971849.1">
    <property type="nucleotide sequence ID" value="NZ_ABCS01000024.1"/>
</dbReference>
<keyword evidence="1" id="KW-1133">Transmembrane helix</keyword>
<dbReference type="Proteomes" id="UP000005801">
    <property type="component" value="Unassembled WGS sequence"/>
</dbReference>
<evidence type="ECO:0000256" key="1">
    <source>
        <dbReference type="SAM" id="Phobius"/>
    </source>
</evidence>
<keyword evidence="1" id="KW-0812">Transmembrane</keyword>
<sequence>MSAASVAFFASALLCLGGAGYAVTARRLDRALAAFAVSILAAAVPLVQLGAGSVAALVVLAGAGVLGLLAGVDHLARATARTQSSEADTEATPPRARPWSYWILAGSGVAALIWVLLATGSRQVVEAPEPPRGFAESSQAAWLSLGSEGAWLWPSTVVALLALCAVLAGVLSMVSPATGEGGR</sequence>
<feature type="transmembrane region" description="Helical" evidence="1">
    <location>
        <begin position="6"/>
        <end position="24"/>
    </location>
</feature>
<proteinExistence type="predicted"/>
<dbReference type="AlphaFoldDB" id="A6G550"/>
<gene>
    <name evidence="2" type="ORF">PPSIR1_06958</name>
</gene>
<organism evidence="2 3">
    <name type="scientific">Plesiocystis pacifica SIR-1</name>
    <dbReference type="NCBI Taxonomy" id="391625"/>
    <lineage>
        <taxon>Bacteria</taxon>
        <taxon>Pseudomonadati</taxon>
        <taxon>Myxococcota</taxon>
        <taxon>Polyangia</taxon>
        <taxon>Nannocystales</taxon>
        <taxon>Nannocystaceae</taxon>
        <taxon>Plesiocystis</taxon>
    </lineage>
</organism>
<feature type="transmembrane region" description="Helical" evidence="1">
    <location>
        <begin position="54"/>
        <end position="72"/>
    </location>
</feature>
<reference evidence="2 3" key="1">
    <citation type="submission" date="2007-06" db="EMBL/GenBank/DDBJ databases">
        <authorList>
            <person name="Shimkets L."/>
            <person name="Ferriera S."/>
            <person name="Johnson J."/>
            <person name="Kravitz S."/>
            <person name="Beeson K."/>
            <person name="Sutton G."/>
            <person name="Rogers Y.-H."/>
            <person name="Friedman R."/>
            <person name="Frazier M."/>
            <person name="Venter J.C."/>
        </authorList>
    </citation>
    <scope>NUCLEOTIDE SEQUENCE [LARGE SCALE GENOMIC DNA]</scope>
    <source>
        <strain evidence="2 3">SIR-1</strain>
    </source>
</reference>
<comment type="caution">
    <text evidence="2">The sequence shown here is derived from an EMBL/GenBank/DDBJ whole genome shotgun (WGS) entry which is preliminary data.</text>
</comment>
<dbReference type="InterPro" id="IPR042106">
    <property type="entry name" value="Nuo/plastoQ_OxRdtase_6_NuoJ"/>
</dbReference>
<keyword evidence="1" id="KW-0472">Membrane</keyword>